<dbReference type="Proteomes" id="UP000663852">
    <property type="component" value="Unassembled WGS sequence"/>
</dbReference>
<comment type="caution">
    <text evidence="3">The sequence shown here is derived from an EMBL/GenBank/DDBJ whole genome shotgun (WGS) entry which is preliminary data.</text>
</comment>
<proteinExistence type="predicted"/>
<evidence type="ECO:0000313" key="3">
    <source>
        <dbReference type="EMBL" id="CAF1373918.1"/>
    </source>
</evidence>
<sequence>MSAELTNIYNQLYTNAIDKIQSDQYETDGMIDSLDDKRFGITLIIKPNEQIKEEIQTFLAALRRIEPDQYYYPSSDIHITVLPIISCHNGFQLDQISIQDYTDLIRENLSIDGKLEIKFQGITASSSCIMIQGFPQQNSFNEVRNKLKSAFKASSLQQDIDKRYLMQAAHVTAVRFRKPFVSKEAFLKVLEDHRNYNFGTMTVNEMELVFNDWYLKEKIVQSLSRFSI</sequence>
<evidence type="ECO:0000259" key="1">
    <source>
        <dbReference type="Pfam" id="PF10469"/>
    </source>
</evidence>
<reference evidence="3" key="1">
    <citation type="submission" date="2021-02" db="EMBL/GenBank/DDBJ databases">
        <authorList>
            <person name="Nowell W R."/>
        </authorList>
    </citation>
    <scope>NUCLEOTIDE SEQUENCE</scope>
</reference>
<dbReference type="InterPro" id="IPR019510">
    <property type="entry name" value="AKAP7-like_phosphoesterase"/>
</dbReference>
<organism evidence="3 5">
    <name type="scientific">Adineta ricciae</name>
    <name type="common">Rotifer</name>
    <dbReference type="NCBI Taxonomy" id="249248"/>
    <lineage>
        <taxon>Eukaryota</taxon>
        <taxon>Metazoa</taxon>
        <taxon>Spiralia</taxon>
        <taxon>Gnathifera</taxon>
        <taxon>Rotifera</taxon>
        <taxon>Eurotatoria</taxon>
        <taxon>Bdelloidea</taxon>
        <taxon>Adinetida</taxon>
        <taxon>Adinetidae</taxon>
        <taxon>Adineta</taxon>
    </lineage>
</organism>
<gene>
    <name evidence="3" type="ORF">EDS130_LOCUS34537</name>
    <name evidence="2" type="ORF">XAT740_LOCUS17726</name>
</gene>
<dbReference type="AlphaFoldDB" id="A0A815J398"/>
<protein>
    <recommendedName>
        <fullName evidence="1">A-kinase anchor protein 7-like phosphoesterase domain-containing protein</fullName>
    </recommendedName>
</protein>
<dbReference type="Proteomes" id="UP000663828">
    <property type="component" value="Unassembled WGS sequence"/>
</dbReference>
<accession>A0A815J398</accession>
<dbReference type="SUPFAM" id="SSF55144">
    <property type="entry name" value="LigT-like"/>
    <property type="match status" value="1"/>
</dbReference>
<dbReference type="EMBL" id="CAJNOR010001164">
    <property type="protein sequence ID" value="CAF1088892.1"/>
    <property type="molecule type" value="Genomic_DNA"/>
</dbReference>
<evidence type="ECO:0000313" key="4">
    <source>
        <dbReference type="Proteomes" id="UP000663828"/>
    </source>
</evidence>
<name>A0A815J398_ADIRI</name>
<dbReference type="OrthoDB" id="9981586at2759"/>
<dbReference type="InterPro" id="IPR009097">
    <property type="entry name" value="Cyclic_Pdiesterase"/>
</dbReference>
<feature type="domain" description="A-kinase anchor protein 7-like phosphoesterase" evidence="1">
    <location>
        <begin position="49"/>
        <end position="209"/>
    </location>
</feature>
<dbReference type="Pfam" id="PF10469">
    <property type="entry name" value="AKAP7_NLS"/>
    <property type="match status" value="1"/>
</dbReference>
<keyword evidence="4" id="KW-1185">Reference proteome</keyword>
<dbReference type="Gene3D" id="3.90.1140.10">
    <property type="entry name" value="Cyclic phosphodiesterase"/>
    <property type="match status" value="1"/>
</dbReference>
<dbReference type="EMBL" id="CAJNOJ010000290">
    <property type="protein sequence ID" value="CAF1373918.1"/>
    <property type="molecule type" value="Genomic_DNA"/>
</dbReference>
<evidence type="ECO:0000313" key="5">
    <source>
        <dbReference type="Proteomes" id="UP000663852"/>
    </source>
</evidence>
<evidence type="ECO:0000313" key="2">
    <source>
        <dbReference type="EMBL" id="CAF1088892.1"/>
    </source>
</evidence>